<dbReference type="EMBL" id="SGXD01000001">
    <property type="protein sequence ID" value="RZS91469.1"/>
    <property type="molecule type" value="Genomic_DNA"/>
</dbReference>
<comment type="caution">
    <text evidence="4">The sequence shown here is derived from an EMBL/GenBank/DDBJ whole genome shotgun (WGS) entry which is preliminary data.</text>
</comment>
<evidence type="ECO:0000256" key="1">
    <source>
        <dbReference type="ARBA" id="ARBA00008520"/>
    </source>
</evidence>
<feature type="signal peptide" evidence="3">
    <location>
        <begin position="1"/>
        <end position="28"/>
    </location>
</feature>
<dbReference type="SUPFAM" id="SSF53850">
    <property type="entry name" value="Periplasmic binding protein-like II"/>
    <property type="match status" value="1"/>
</dbReference>
<organism evidence="4 5">
    <name type="scientific">Motilibacter rhizosphaerae</name>
    <dbReference type="NCBI Taxonomy" id="598652"/>
    <lineage>
        <taxon>Bacteria</taxon>
        <taxon>Bacillati</taxon>
        <taxon>Actinomycetota</taxon>
        <taxon>Actinomycetes</taxon>
        <taxon>Motilibacterales</taxon>
        <taxon>Motilibacteraceae</taxon>
        <taxon>Motilibacter</taxon>
    </lineage>
</organism>
<proteinExistence type="inferred from homology"/>
<keyword evidence="3" id="KW-0732">Signal</keyword>
<keyword evidence="2" id="KW-0813">Transport</keyword>
<gene>
    <name evidence="4" type="ORF">EV189_0711</name>
</gene>
<reference evidence="4 5" key="1">
    <citation type="submission" date="2019-02" db="EMBL/GenBank/DDBJ databases">
        <title>Genomic Encyclopedia of Type Strains, Phase IV (KMG-IV): sequencing the most valuable type-strain genomes for metagenomic binning, comparative biology and taxonomic classification.</title>
        <authorList>
            <person name="Goeker M."/>
        </authorList>
    </citation>
    <scope>NUCLEOTIDE SEQUENCE [LARGE SCALE GENOMIC DNA]</scope>
    <source>
        <strain evidence="4 5">DSM 45622</strain>
    </source>
</reference>
<feature type="chain" id="PRO_5038457957" evidence="3">
    <location>
        <begin position="29"/>
        <end position="452"/>
    </location>
</feature>
<dbReference type="InterPro" id="IPR006311">
    <property type="entry name" value="TAT_signal"/>
</dbReference>
<protein>
    <submittedName>
        <fullName evidence="4">Alpha-glucoside transport system substrate-binding protein</fullName>
    </submittedName>
</protein>
<accession>A0A4V2F538</accession>
<evidence type="ECO:0000256" key="3">
    <source>
        <dbReference type="SAM" id="SignalP"/>
    </source>
</evidence>
<dbReference type="PANTHER" id="PTHR43649">
    <property type="entry name" value="ARABINOSE-BINDING PROTEIN-RELATED"/>
    <property type="match status" value="1"/>
</dbReference>
<sequence>MNLPVSSRRFLRRTLAATAATAALAVTAACGSAGTGVDAASRTPDGIDCKPYAAWMGHAGTTVNYMHSAGNNVVAIPQIMQNFMDCTGITVKMDGHADFEGDLTKAVESGHAPDMATIYQPGLIKKFAESGAAKPLPPALAAKASSLWSKEFIGYGSDKDKQYGIPLTADVKSLVWYSPKEFAKNGWQVPATFGDMRNLTEKIAASGKAPWCAGFESGGNTGWPGTDWIEDFLLRTQPLDVYDGWVAHTVPFADPRIQSTFDLVGSYLKDDKLVHEAAGKIGTTPFQTSGLGVVEGKCSLYRMADFYGGMWPKGANVAPDGDVWAFYLPAVDPATVKPVLVAGEFEVAFSQRPEVQAVQEFTASQEYAVNRYKFGGSISPNNLAPMSLYAKPFDKLQAQILHDPKAVVRFDGSDMMPSSVGAGTFWQQIVKWVEGQSTADTTKAIDASWPKG</sequence>
<dbReference type="Gene3D" id="3.40.190.10">
    <property type="entry name" value="Periplasmic binding protein-like II"/>
    <property type="match status" value="2"/>
</dbReference>
<dbReference type="Proteomes" id="UP000293638">
    <property type="component" value="Unassembled WGS sequence"/>
</dbReference>
<dbReference type="PROSITE" id="PS51318">
    <property type="entry name" value="TAT"/>
    <property type="match status" value="1"/>
</dbReference>
<evidence type="ECO:0000313" key="4">
    <source>
        <dbReference type="EMBL" id="RZS91469.1"/>
    </source>
</evidence>
<evidence type="ECO:0000256" key="2">
    <source>
        <dbReference type="ARBA" id="ARBA00022448"/>
    </source>
</evidence>
<dbReference type="AlphaFoldDB" id="A0A4V2F538"/>
<dbReference type="RefSeq" id="WP_165400111.1">
    <property type="nucleotide sequence ID" value="NZ_SGXD01000001.1"/>
</dbReference>
<dbReference type="InterPro" id="IPR050490">
    <property type="entry name" value="Bact_solute-bd_prot1"/>
</dbReference>
<evidence type="ECO:0000313" key="5">
    <source>
        <dbReference type="Proteomes" id="UP000293638"/>
    </source>
</evidence>
<keyword evidence="5" id="KW-1185">Reference proteome</keyword>
<dbReference type="PANTHER" id="PTHR43649:SF29">
    <property type="entry name" value="OSMOPROTECTIVE COMPOUNDS-BINDING PROTEIN GGTB"/>
    <property type="match status" value="1"/>
</dbReference>
<comment type="similarity">
    <text evidence="1">Belongs to the bacterial solute-binding protein 1 family.</text>
</comment>
<name>A0A4V2F538_9ACTN</name>